<reference evidence="2" key="1">
    <citation type="submission" date="2020-04" db="EMBL/GenBank/DDBJ databases">
        <authorList>
            <person name="Chiriac C."/>
            <person name="Salcher M."/>
            <person name="Ghai R."/>
            <person name="Kavagutti S V."/>
        </authorList>
    </citation>
    <scope>NUCLEOTIDE SEQUENCE</scope>
</reference>
<sequence>MKCEMIGRSQMSVEGADGDTKYTIEFDENVPNGACNCPDFMTRCQREWDKAGRVREYGEPLRTRCKHINAAILYLGNSVVDRFNK</sequence>
<organism evidence="2">
    <name type="scientific">uncultured Caudovirales phage</name>
    <dbReference type="NCBI Taxonomy" id="2100421"/>
    <lineage>
        <taxon>Viruses</taxon>
        <taxon>Duplodnaviria</taxon>
        <taxon>Heunggongvirae</taxon>
        <taxon>Uroviricota</taxon>
        <taxon>Caudoviricetes</taxon>
        <taxon>Peduoviridae</taxon>
        <taxon>Maltschvirus</taxon>
        <taxon>Maltschvirus maltsch</taxon>
    </lineage>
</organism>
<dbReference type="InterPro" id="IPR007527">
    <property type="entry name" value="Znf_SWIM"/>
</dbReference>
<protein>
    <recommendedName>
        <fullName evidence="1">SWIM-type domain-containing protein</fullName>
    </recommendedName>
</protein>
<evidence type="ECO:0000259" key="1">
    <source>
        <dbReference type="PROSITE" id="PS50966"/>
    </source>
</evidence>
<feature type="domain" description="SWIM-type" evidence="1">
    <location>
        <begin position="22"/>
        <end position="76"/>
    </location>
</feature>
<evidence type="ECO:0000313" key="2">
    <source>
        <dbReference type="EMBL" id="CAB4150797.1"/>
    </source>
</evidence>
<dbReference type="PROSITE" id="PS50966">
    <property type="entry name" value="ZF_SWIM"/>
    <property type="match status" value="1"/>
</dbReference>
<dbReference type="GO" id="GO:0008270">
    <property type="term" value="F:zinc ion binding"/>
    <property type="evidence" value="ECO:0007669"/>
    <property type="project" value="InterPro"/>
</dbReference>
<name>A0A6J5MXU5_9CAUD</name>
<accession>A0A6J5MXU5</accession>
<gene>
    <name evidence="2" type="ORF">UFOVP574_31</name>
</gene>
<dbReference type="EMBL" id="LR796549">
    <property type="protein sequence ID" value="CAB4150797.1"/>
    <property type="molecule type" value="Genomic_DNA"/>
</dbReference>
<proteinExistence type="predicted"/>